<dbReference type="EMBL" id="CP049838">
    <property type="protein sequence ID" value="QJT01556.1"/>
    <property type="molecule type" value="Genomic_DNA"/>
</dbReference>
<dbReference type="InterPro" id="IPR008928">
    <property type="entry name" value="6-hairpin_glycosidase_sf"/>
</dbReference>
<dbReference type="SUPFAM" id="SSF48208">
    <property type="entry name" value="Six-hairpin glycosidases"/>
    <property type="match status" value="2"/>
</dbReference>
<dbReference type="AlphaFoldDB" id="A0A6M4WUE2"/>
<accession>A0A6M4WUE2</accession>
<organism evidence="6 7">
    <name type="scientific">Streptomyces asoensis</name>
    <dbReference type="NCBI Taxonomy" id="249586"/>
    <lineage>
        <taxon>Bacteria</taxon>
        <taxon>Bacillati</taxon>
        <taxon>Actinomycetota</taxon>
        <taxon>Actinomycetes</taxon>
        <taxon>Kitasatosporales</taxon>
        <taxon>Streptomycetaceae</taxon>
        <taxon>Streptomyces</taxon>
    </lineage>
</organism>
<feature type="compositionally biased region" description="Basic and acidic residues" evidence="4">
    <location>
        <begin position="322"/>
        <end position="342"/>
    </location>
</feature>
<feature type="compositionally biased region" description="Basic and acidic residues" evidence="4">
    <location>
        <begin position="362"/>
        <end position="398"/>
    </location>
</feature>
<keyword evidence="2" id="KW-0378">Hydrolase</keyword>
<gene>
    <name evidence="6" type="ORF">G9272_15575</name>
</gene>
<dbReference type="InterPro" id="IPR004888">
    <property type="entry name" value="Glycoside_hydrolase_63"/>
</dbReference>
<dbReference type="GO" id="GO:0009311">
    <property type="term" value="P:oligosaccharide metabolic process"/>
    <property type="evidence" value="ECO:0007669"/>
    <property type="project" value="InterPro"/>
</dbReference>
<feature type="compositionally biased region" description="Basic and acidic residues" evidence="4">
    <location>
        <begin position="264"/>
        <end position="302"/>
    </location>
</feature>
<sequence>MDRTAQLIARPAEYAVAYDPAGPPGPPHFGAPAPGTPHLAALHRRAANVLAGNWTGTSTVPSPGLYPHQWSWDSAFIAIGLRHVSPRRAQTELETLLDAQWGDGRIPHIVFNPSVPLDAYFPSPDFWRSSTAGRAAGAPRTVQTSGIVQPPVHALAAWLVHCADPGLSRARGFLTRVYPRLAAWHRYLLHRRDLGGGGLVSVVHPWEQGMDNAPSWDAPLSRVAPAPARSFRRADLDHGAPEDRPTDLDYGRYVRLATEYRDGGYRDGGVRDAGNHDGRVQDGGHRDHRVQDGGYRDGRVQDGWDEDGLTQDGGYRAGRVQDGGHRDHRVQDGGYRDGRVQDGWDEDGLTQDGGYRAGRVQDGGHRDHRVQDGGYRDGRVQDGWDEDGRKRDGGHEDGPGAGGHGAGGAEFAVEDPAFNALLIASEHALARIAFELGATGTARHARAERLTAALVERLWDPAEGMFFCRDLRGGDPDPGRRPLTGALVPERGVSGLVPLLLPGLPREVATALVRTLRGPHFGLGTTTRLAPSYDLLGEAFDPHRYWRGPAWFNTSWLLERGLRLHGDQAGADALRRAVLDIADTSDFAEYVDPYTGEACGATGFSWTAALTLDLLHDDTTSGTGVMAGPGIPAGTDITALKGGDRG</sequence>
<feature type="compositionally biased region" description="Gly residues" evidence="4">
    <location>
        <begin position="399"/>
        <end position="408"/>
    </location>
</feature>
<evidence type="ECO:0000313" key="6">
    <source>
        <dbReference type="EMBL" id="QJT01556.1"/>
    </source>
</evidence>
<reference evidence="6" key="1">
    <citation type="submission" date="2020-03" db="EMBL/GenBank/DDBJ databases">
        <title>Molecular networking-based the target discovery of potent antiproliferative macrolactams: 5/6/7/16 polycyclic ansamycins and glycosylated trienomycin from Streptomyces cacaoi subsp. asoensis.</title>
        <authorList>
            <person name="Liu L.-L."/>
        </authorList>
    </citation>
    <scope>NUCLEOTIDE SEQUENCE [LARGE SCALE GENOMIC DNA]</scope>
    <source>
        <strain evidence="6">H2S5</strain>
    </source>
</reference>
<dbReference type="GO" id="GO:0006487">
    <property type="term" value="P:protein N-linked glycosylation"/>
    <property type="evidence" value="ECO:0007669"/>
    <property type="project" value="TreeGrafter"/>
</dbReference>
<evidence type="ECO:0000259" key="5">
    <source>
        <dbReference type="Pfam" id="PF22422"/>
    </source>
</evidence>
<dbReference type="Gene3D" id="1.50.10.10">
    <property type="match status" value="2"/>
</dbReference>
<dbReference type="InterPro" id="IPR012341">
    <property type="entry name" value="6hp_glycosidase-like_sf"/>
</dbReference>
<dbReference type="Pfam" id="PF22422">
    <property type="entry name" value="MGH1-like_GH"/>
    <property type="match status" value="2"/>
</dbReference>
<evidence type="ECO:0000256" key="4">
    <source>
        <dbReference type="SAM" id="MobiDB-lite"/>
    </source>
</evidence>
<protein>
    <recommendedName>
        <fullName evidence="5">Mannosylglycerate hydrolase MGH1-like glycoside hydrolase domain-containing protein</fullName>
    </recommendedName>
</protein>
<feature type="domain" description="Mannosylglycerate hydrolase MGH1-like glycoside hydrolase" evidence="5">
    <location>
        <begin position="66"/>
        <end position="262"/>
    </location>
</feature>
<dbReference type="RefSeq" id="WP_171397126.1">
    <property type="nucleotide sequence ID" value="NZ_CP049838.1"/>
</dbReference>
<keyword evidence="3" id="KW-0326">Glycosidase</keyword>
<comment type="similarity">
    <text evidence="1">Belongs to the glycosyl hydrolase 63 family.</text>
</comment>
<keyword evidence="7" id="KW-1185">Reference proteome</keyword>
<proteinExistence type="inferred from homology"/>
<evidence type="ECO:0000256" key="1">
    <source>
        <dbReference type="ARBA" id="ARBA00010833"/>
    </source>
</evidence>
<dbReference type="InterPro" id="IPR054491">
    <property type="entry name" value="MGH1-like_GH"/>
</dbReference>
<dbReference type="PANTHER" id="PTHR10412">
    <property type="entry name" value="MANNOSYL-OLIGOSACCHARIDE GLUCOSIDASE"/>
    <property type="match status" value="1"/>
</dbReference>
<dbReference type="PANTHER" id="PTHR10412:SF11">
    <property type="entry name" value="MANNOSYL-OLIGOSACCHARIDE GLUCOSIDASE"/>
    <property type="match status" value="1"/>
</dbReference>
<name>A0A6M4WUE2_9ACTN</name>
<evidence type="ECO:0000313" key="7">
    <source>
        <dbReference type="Proteomes" id="UP000502665"/>
    </source>
</evidence>
<dbReference type="GO" id="GO:0004573">
    <property type="term" value="F:Glc3Man9GlcNAc2 oligosaccharide glucosidase activity"/>
    <property type="evidence" value="ECO:0007669"/>
    <property type="project" value="InterPro"/>
</dbReference>
<dbReference type="Proteomes" id="UP000502665">
    <property type="component" value="Chromosome"/>
</dbReference>
<evidence type="ECO:0000256" key="3">
    <source>
        <dbReference type="ARBA" id="ARBA00023295"/>
    </source>
</evidence>
<feature type="domain" description="Mannosylglycerate hydrolase MGH1-like glycoside hydrolase" evidence="5">
    <location>
        <begin position="406"/>
        <end position="607"/>
    </location>
</feature>
<feature type="region of interest" description="Disordered" evidence="4">
    <location>
        <begin position="264"/>
        <end position="409"/>
    </location>
</feature>
<evidence type="ECO:0000256" key="2">
    <source>
        <dbReference type="ARBA" id="ARBA00022801"/>
    </source>
</evidence>